<keyword evidence="5" id="KW-1185">Reference proteome</keyword>
<evidence type="ECO:0000256" key="3">
    <source>
        <dbReference type="ARBA" id="ARBA00022833"/>
    </source>
</evidence>
<reference evidence="4 5" key="1">
    <citation type="submission" date="2024-08" db="EMBL/GenBank/DDBJ databases">
        <authorList>
            <person name="Cucini C."/>
            <person name="Frati F."/>
        </authorList>
    </citation>
    <scope>NUCLEOTIDE SEQUENCE [LARGE SCALE GENOMIC DNA]</scope>
</reference>
<sequence length="169" mass="18848">MATFEGKKELDIPLPTSVETLLAYAKELALEITSDTEHVNCPDCAPAPAQELETLFLMGTKNNLQFLQTLLKWAETKIMYARCAVCPPPVVAAVLYSTGNCDHKFCSDCMWLRNILPGSRCSCCVCDVQVTAEEIQIDHVHTNLGKKLQRFNMVVKKLIIIENSKKSTL</sequence>
<evidence type="ECO:0008006" key="6">
    <source>
        <dbReference type="Google" id="ProtNLM"/>
    </source>
</evidence>
<evidence type="ECO:0000256" key="2">
    <source>
        <dbReference type="ARBA" id="ARBA00022771"/>
    </source>
</evidence>
<name>A0ABP1PY85_9HEXA</name>
<gene>
    <name evidence="4" type="ORF">ODALV1_LOCUS4046</name>
</gene>
<proteinExistence type="predicted"/>
<keyword evidence="2" id="KW-0863">Zinc-finger</keyword>
<keyword evidence="3" id="KW-0862">Zinc</keyword>
<evidence type="ECO:0000256" key="1">
    <source>
        <dbReference type="ARBA" id="ARBA00022723"/>
    </source>
</evidence>
<evidence type="ECO:0000313" key="4">
    <source>
        <dbReference type="EMBL" id="CAL8078261.1"/>
    </source>
</evidence>
<dbReference type="InterPro" id="IPR017907">
    <property type="entry name" value="Znf_RING_CS"/>
</dbReference>
<evidence type="ECO:0000313" key="5">
    <source>
        <dbReference type="Proteomes" id="UP001642540"/>
    </source>
</evidence>
<keyword evidence="1" id="KW-0479">Metal-binding</keyword>
<dbReference type="PROSITE" id="PS00518">
    <property type="entry name" value="ZF_RING_1"/>
    <property type="match status" value="1"/>
</dbReference>
<organism evidence="4 5">
    <name type="scientific">Orchesella dallaii</name>
    <dbReference type="NCBI Taxonomy" id="48710"/>
    <lineage>
        <taxon>Eukaryota</taxon>
        <taxon>Metazoa</taxon>
        <taxon>Ecdysozoa</taxon>
        <taxon>Arthropoda</taxon>
        <taxon>Hexapoda</taxon>
        <taxon>Collembola</taxon>
        <taxon>Entomobryomorpha</taxon>
        <taxon>Entomobryoidea</taxon>
        <taxon>Orchesellidae</taxon>
        <taxon>Orchesellinae</taxon>
        <taxon>Orchesella</taxon>
    </lineage>
</organism>
<dbReference type="Proteomes" id="UP001642540">
    <property type="component" value="Unassembled WGS sequence"/>
</dbReference>
<accession>A0ABP1PY85</accession>
<protein>
    <recommendedName>
        <fullName evidence="6">RING-type domain-containing protein</fullName>
    </recommendedName>
</protein>
<comment type="caution">
    <text evidence="4">The sequence shown here is derived from an EMBL/GenBank/DDBJ whole genome shotgun (WGS) entry which is preliminary data.</text>
</comment>
<dbReference type="EMBL" id="CAXLJM020000013">
    <property type="protein sequence ID" value="CAL8078261.1"/>
    <property type="molecule type" value="Genomic_DNA"/>
</dbReference>